<gene>
    <name evidence="1" type="ORF">BTW07_03030</name>
</gene>
<dbReference type="AlphaFoldDB" id="A0A1Q8SVL4"/>
<dbReference type="EMBL" id="MSDO01000003">
    <property type="protein sequence ID" value="OLO05466.1"/>
    <property type="molecule type" value="Genomic_DNA"/>
</dbReference>
<dbReference type="RefSeq" id="WP_075568687.1">
    <property type="nucleotide sequence ID" value="NZ_MSDO01000003.1"/>
</dbReference>
<dbReference type="Proteomes" id="UP000186878">
    <property type="component" value="Unassembled WGS sequence"/>
</dbReference>
<dbReference type="SUPFAM" id="SSF55008">
    <property type="entry name" value="HMA, heavy metal-associated domain"/>
    <property type="match status" value="1"/>
</dbReference>
<evidence type="ECO:0000313" key="2">
    <source>
        <dbReference type="Proteomes" id="UP000186878"/>
    </source>
</evidence>
<proteinExistence type="predicted"/>
<name>A0A1Q8SVL4_9GAMM</name>
<evidence type="ECO:0000313" key="1">
    <source>
        <dbReference type="EMBL" id="OLO05466.1"/>
    </source>
</evidence>
<dbReference type="GO" id="GO:0046872">
    <property type="term" value="F:metal ion binding"/>
    <property type="evidence" value="ECO:0007669"/>
    <property type="project" value="InterPro"/>
</dbReference>
<protein>
    <submittedName>
        <fullName evidence="1">Uncharacterized protein</fullName>
    </submittedName>
</protein>
<dbReference type="OrthoDB" id="6183625at2"/>
<accession>A0A1Q8SVL4</accession>
<dbReference type="InterPro" id="IPR036163">
    <property type="entry name" value="HMA_dom_sf"/>
</dbReference>
<reference evidence="1 2" key="1">
    <citation type="submission" date="2016-12" db="EMBL/GenBank/DDBJ databases">
        <title>Draft genome sequences of strains Salinicola socius SMB35, Salinicola sp. MH3R3-1 and Chromohalobacter sp. SMB17 from the Verkhnekamsk potash mining region of Russia.</title>
        <authorList>
            <person name="Mavrodi D.V."/>
            <person name="Olsson B.E."/>
            <person name="Korsakova E.S."/>
            <person name="Pyankova A."/>
            <person name="Mavrodi O.V."/>
            <person name="Plotnikova E.G."/>
        </authorList>
    </citation>
    <scope>NUCLEOTIDE SEQUENCE [LARGE SCALE GENOMIC DNA]</scope>
    <source>
        <strain evidence="1 2">SMB35</strain>
    </source>
</reference>
<organism evidence="1 2">
    <name type="scientific">Salinicola socius</name>
    <dbReference type="NCBI Taxonomy" id="404433"/>
    <lineage>
        <taxon>Bacteria</taxon>
        <taxon>Pseudomonadati</taxon>
        <taxon>Pseudomonadota</taxon>
        <taxon>Gammaproteobacteria</taxon>
        <taxon>Oceanospirillales</taxon>
        <taxon>Halomonadaceae</taxon>
        <taxon>Salinicola</taxon>
    </lineage>
</organism>
<keyword evidence="2" id="KW-1185">Reference proteome</keyword>
<comment type="caution">
    <text evidence="1">The sequence shown here is derived from an EMBL/GenBank/DDBJ whole genome shotgun (WGS) entry which is preliminary data.</text>
</comment>
<dbReference type="STRING" id="404433.BTW07_03030"/>
<sequence length="65" mass="7047">MSRINLTLKGVATPEDLNRVTTALMMVDGVESVEIGREWAEVEGRANREALIKAIDSLKSGFGAE</sequence>